<dbReference type="InterPro" id="IPR051607">
    <property type="entry name" value="Metallo-dep_hydrolases"/>
</dbReference>
<evidence type="ECO:0000256" key="3">
    <source>
        <dbReference type="ARBA" id="ARBA00022801"/>
    </source>
</evidence>
<evidence type="ECO:0000256" key="4">
    <source>
        <dbReference type="ARBA" id="ARBA00022833"/>
    </source>
</evidence>
<evidence type="ECO:0000256" key="2">
    <source>
        <dbReference type="ARBA" id="ARBA00022723"/>
    </source>
</evidence>
<dbReference type="GO" id="GO:0005829">
    <property type="term" value="C:cytosol"/>
    <property type="evidence" value="ECO:0007669"/>
    <property type="project" value="TreeGrafter"/>
</dbReference>
<keyword evidence="4" id="KW-0862">Zinc</keyword>
<evidence type="ECO:0000313" key="6">
    <source>
        <dbReference type="Proteomes" id="UP000310158"/>
    </source>
</evidence>
<keyword evidence="3" id="KW-0378">Hydrolase</keyword>
<gene>
    <name evidence="5" type="ORF">EW146_g4113</name>
</gene>
<dbReference type="EMBL" id="SGPL01000153">
    <property type="protein sequence ID" value="THH16533.1"/>
    <property type="molecule type" value="Genomic_DNA"/>
</dbReference>
<dbReference type="Proteomes" id="UP000310158">
    <property type="component" value="Unassembled WGS sequence"/>
</dbReference>
<keyword evidence="6" id="KW-1185">Reference proteome</keyword>
<dbReference type="PANTHER" id="PTHR11271">
    <property type="entry name" value="GUANINE DEAMINASE"/>
    <property type="match status" value="1"/>
</dbReference>
<dbReference type="OrthoDB" id="194468at2759"/>
<dbReference type="GO" id="GO:0008892">
    <property type="term" value="F:guanine deaminase activity"/>
    <property type="evidence" value="ECO:0007669"/>
    <property type="project" value="TreeGrafter"/>
</dbReference>
<dbReference type="InterPro" id="IPR032466">
    <property type="entry name" value="Metal_Hydrolase"/>
</dbReference>
<dbReference type="GO" id="GO:0046098">
    <property type="term" value="P:guanine metabolic process"/>
    <property type="evidence" value="ECO:0007669"/>
    <property type="project" value="TreeGrafter"/>
</dbReference>
<evidence type="ECO:0000313" key="5">
    <source>
        <dbReference type="EMBL" id="THH16533.1"/>
    </source>
</evidence>
<evidence type="ECO:0000256" key="1">
    <source>
        <dbReference type="ARBA" id="ARBA00001947"/>
    </source>
</evidence>
<name>A0A4V3XF73_9AGAM</name>
<organism evidence="5 6">
    <name type="scientific">Bondarzewia mesenterica</name>
    <dbReference type="NCBI Taxonomy" id="1095465"/>
    <lineage>
        <taxon>Eukaryota</taxon>
        <taxon>Fungi</taxon>
        <taxon>Dikarya</taxon>
        <taxon>Basidiomycota</taxon>
        <taxon>Agaricomycotina</taxon>
        <taxon>Agaricomycetes</taxon>
        <taxon>Russulales</taxon>
        <taxon>Bondarzewiaceae</taxon>
        <taxon>Bondarzewia</taxon>
    </lineage>
</organism>
<dbReference type="GO" id="GO:0008270">
    <property type="term" value="F:zinc ion binding"/>
    <property type="evidence" value="ECO:0007669"/>
    <property type="project" value="TreeGrafter"/>
</dbReference>
<accession>A0A4V3XF73</accession>
<protein>
    <submittedName>
        <fullName evidence="5">Uncharacterized protein</fullName>
    </submittedName>
</protein>
<comment type="caution">
    <text evidence="5">The sequence shown here is derived from an EMBL/GenBank/DDBJ whole genome shotgun (WGS) entry which is preliminary data.</text>
</comment>
<dbReference type="PANTHER" id="PTHR11271:SF6">
    <property type="entry name" value="GUANINE DEAMINASE"/>
    <property type="match status" value="1"/>
</dbReference>
<sequence>MDISTRPTYTEHTSYQAIIAASSFIDHMTALTADLPPHMRLVEPVLMSRFVLTCSDALLQGLGELATRAGIRIQSHLAEARD</sequence>
<dbReference type="Gene3D" id="3.20.20.140">
    <property type="entry name" value="Metal-dependent hydrolases"/>
    <property type="match status" value="1"/>
</dbReference>
<reference evidence="5 6" key="1">
    <citation type="submission" date="2019-02" db="EMBL/GenBank/DDBJ databases">
        <title>Genome sequencing of the rare red list fungi Bondarzewia mesenterica.</title>
        <authorList>
            <person name="Buettner E."/>
            <person name="Kellner H."/>
        </authorList>
    </citation>
    <scope>NUCLEOTIDE SEQUENCE [LARGE SCALE GENOMIC DNA]</scope>
    <source>
        <strain evidence="5 6">DSM 108281</strain>
    </source>
</reference>
<proteinExistence type="predicted"/>
<dbReference type="AlphaFoldDB" id="A0A4V3XF73"/>
<dbReference type="SUPFAM" id="SSF51556">
    <property type="entry name" value="Metallo-dependent hydrolases"/>
    <property type="match status" value="1"/>
</dbReference>
<keyword evidence="2" id="KW-0479">Metal-binding</keyword>
<comment type="cofactor">
    <cofactor evidence="1">
        <name>Zn(2+)</name>
        <dbReference type="ChEBI" id="CHEBI:29105"/>
    </cofactor>
</comment>